<evidence type="ECO:0000313" key="22">
    <source>
        <dbReference type="Proteomes" id="UP000031397"/>
    </source>
</evidence>
<evidence type="ECO:0000256" key="6">
    <source>
        <dbReference type="ARBA" id="ARBA00012487"/>
    </source>
</evidence>
<evidence type="ECO:0000256" key="10">
    <source>
        <dbReference type="ARBA" id="ARBA00022679"/>
    </source>
</evidence>
<dbReference type="OrthoDB" id="9799199at2"/>
<comment type="catalytic activity">
    <reaction evidence="1 18">
        <text>a 1,2-diacyl-sn-glycero-3-phosphate + CTP + H(+) = a CDP-1,2-diacyl-sn-glycerol + diphosphate</text>
        <dbReference type="Rhea" id="RHEA:16229"/>
        <dbReference type="ChEBI" id="CHEBI:15378"/>
        <dbReference type="ChEBI" id="CHEBI:33019"/>
        <dbReference type="ChEBI" id="CHEBI:37563"/>
        <dbReference type="ChEBI" id="CHEBI:58332"/>
        <dbReference type="ChEBI" id="CHEBI:58608"/>
        <dbReference type="EC" id="2.7.7.41"/>
    </reaction>
</comment>
<dbReference type="PANTHER" id="PTHR46382:SF1">
    <property type="entry name" value="PHOSPHATIDATE CYTIDYLYLTRANSFERASE"/>
    <property type="match status" value="1"/>
</dbReference>
<dbReference type="PANTHER" id="PTHR46382">
    <property type="entry name" value="PHOSPHATIDATE CYTIDYLYLTRANSFERASE"/>
    <property type="match status" value="1"/>
</dbReference>
<evidence type="ECO:0000256" key="12">
    <source>
        <dbReference type="ARBA" id="ARBA00022695"/>
    </source>
</evidence>
<feature type="transmembrane region" description="Helical" evidence="19">
    <location>
        <begin position="107"/>
        <end position="125"/>
    </location>
</feature>
<keyword evidence="9" id="KW-0444">Lipid biosynthesis</keyword>
<dbReference type="AlphaFoldDB" id="A0A0C1PS03"/>
<dbReference type="STRING" id="1614.IV37_GL000376"/>
<dbReference type="GeneID" id="74912823"/>
<evidence type="ECO:0000256" key="17">
    <source>
        <dbReference type="ARBA" id="ARBA00023264"/>
    </source>
</evidence>
<dbReference type="InterPro" id="IPR000374">
    <property type="entry name" value="PC_trans"/>
</dbReference>
<dbReference type="RefSeq" id="WP_010021322.1">
    <property type="nucleotide sequence ID" value="NZ_AZDS01000001.1"/>
</dbReference>
<evidence type="ECO:0000256" key="13">
    <source>
        <dbReference type="ARBA" id="ARBA00022989"/>
    </source>
</evidence>
<evidence type="ECO:0000256" key="19">
    <source>
        <dbReference type="SAM" id="Phobius"/>
    </source>
</evidence>
<dbReference type="KEGG" id="lfv:LF543_03830"/>
<name>A0A0C1PS03_9LACO</name>
<dbReference type="EMBL" id="CP045562">
    <property type="protein sequence ID" value="QFX92741.1"/>
    <property type="molecule type" value="Genomic_DNA"/>
</dbReference>
<feature type="transmembrane region" description="Helical" evidence="19">
    <location>
        <begin position="131"/>
        <end position="152"/>
    </location>
</feature>
<evidence type="ECO:0000256" key="11">
    <source>
        <dbReference type="ARBA" id="ARBA00022692"/>
    </source>
</evidence>
<dbReference type="GO" id="GO:0004605">
    <property type="term" value="F:phosphatidate cytidylyltransferase activity"/>
    <property type="evidence" value="ECO:0007669"/>
    <property type="project" value="UniProtKB-EC"/>
</dbReference>
<dbReference type="UniPathway" id="UPA00557">
    <property type="reaction ID" value="UER00614"/>
</dbReference>
<keyword evidence="11 18" id="KW-0812">Transmembrane</keyword>
<evidence type="ECO:0000256" key="9">
    <source>
        <dbReference type="ARBA" id="ARBA00022516"/>
    </source>
</evidence>
<keyword evidence="15 19" id="KW-0472">Membrane</keyword>
<evidence type="ECO:0000256" key="16">
    <source>
        <dbReference type="ARBA" id="ARBA00023209"/>
    </source>
</evidence>
<evidence type="ECO:0000256" key="5">
    <source>
        <dbReference type="ARBA" id="ARBA00010185"/>
    </source>
</evidence>
<feature type="transmembrane region" description="Helical" evidence="19">
    <location>
        <begin position="48"/>
        <end position="70"/>
    </location>
</feature>
<keyword evidence="13 19" id="KW-1133">Transmembrane helix</keyword>
<comment type="subcellular location">
    <subcellularLocation>
        <location evidence="2">Cell membrane</location>
        <topology evidence="2">Multi-pass membrane protein</topology>
    </subcellularLocation>
</comment>
<keyword evidence="14" id="KW-0443">Lipid metabolism</keyword>
<comment type="similarity">
    <text evidence="5 18">Belongs to the CDS family.</text>
</comment>
<dbReference type="EC" id="2.7.7.41" evidence="6 18"/>
<evidence type="ECO:0000256" key="2">
    <source>
        <dbReference type="ARBA" id="ARBA00004651"/>
    </source>
</evidence>
<evidence type="ECO:0000256" key="3">
    <source>
        <dbReference type="ARBA" id="ARBA00005119"/>
    </source>
</evidence>
<evidence type="ECO:0000313" key="23">
    <source>
        <dbReference type="Proteomes" id="UP000327194"/>
    </source>
</evidence>
<keyword evidence="16" id="KW-0594">Phospholipid biosynthesis</keyword>
<protein>
    <recommendedName>
        <fullName evidence="7 18">Phosphatidate cytidylyltransferase</fullName>
        <ecNumber evidence="6 18">2.7.7.41</ecNumber>
    </recommendedName>
</protein>
<evidence type="ECO:0000256" key="18">
    <source>
        <dbReference type="RuleBase" id="RU003938"/>
    </source>
</evidence>
<gene>
    <name evidence="21" type="ORF">LF543_03830</name>
    <name evidence="20" type="ORF">LfDm3_0118</name>
</gene>
<evidence type="ECO:0000256" key="8">
    <source>
        <dbReference type="ARBA" id="ARBA00022475"/>
    </source>
</evidence>
<evidence type="ECO:0000313" key="20">
    <source>
        <dbReference type="EMBL" id="KID42666.1"/>
    </source>
</evidence>
<feature type="transmembrane region" description="Helical" evidence="19">
    <location>
        <begin position="197"/>
        <end position="215"/>
    </location>
</feature>
<dbReference type="EMBL" id="JOJZ01000007">
    <property type="protein sequence ID" value="KID42666.1"/>
    <property type="molecule type" value="Genomic_DNA"/>
</dbReference>
<dbReference type="GO" id="GO:0005886">
    <property type="term" value="C:plasma membrane"/>
    <property type="evidence" value="ECO:0007669"/>
    <property type="project" value="UniProtKB-SubCell"/>
</dbReference>
<reference evidence="21 23" key="2">
    <citation type="submission" date="2019-10" db="EMBL/GenBank/DDBJ databases">
        <title>Genome sequencing of Lactobacillus fructivorans.</title>
        <authorList>
            <person name="Kim K."/>
        </authorList>
    </citation>
    <scope>NUCLEOTIDE SEQUENCE [LARGE SCALE GENOMIC DNA]</scope>
    <source>
        <strain evidence="21 23">LF543</strain>
    </source>
</reference>
<evidence type="ECO:0000256" key="7">
    <source>
        <dbReference type="ARBA" id="ARBA00019373"/>
    </source>
</evidence>
<keyword evidence="22" id="KW-1185">Reference proteome</keyword>
<keyword evidence="17" id="KW-1208">Phospholipid metabolism</keyword>
<accession>A0A0C1PS03</accession>
<keyword evidence="10 18" id="KW-0808">Transferase</keyword>
<dbReference type="PROSITE" id="PS01315">
    <property type="entry name" value="CDS"/>
    <property type="match status" value="1"/>
</dbReference>
<evidence type="ECO:0000256" key="1">
    <source>
        <dbReference type="ARBA" id="ARBA00001698"/>
    </source>
</evidence>
<dbReference type="Proteomes" id="UP000327194">
    <property type="component" value="Chromosome"/>
</dbReference>
<comment type="pathway">
    <text evidence="4">Lipid metabolism.</text>
</comment>
<feature type="transmembrane region" description="Helical" evidence="19">
    <location>
        <begin position="173"/>
        <end position="191"/>
    </location>
</feature>
<reference evidence="20 22" key="1">
    <citation type="submission" date="2014-06" db="EMBL/GenBank/DDBJ databases">
        <title>Functional and comparative genomic analyses of the Drosophila gut microbiota identify candidate symbiosis factors.</title>
        <authorList>
            <person name="Newell P.D."/>
            <person name="Chaston J.M."/>
            <person name="Douglas A.E."/>
        </authorList>
    </citation>
    <scope>NUCLEOTIDE SEQUENCE [LARGE SCALE GENOMIC DNA]</scope>
    <source>
        <strain evidence="20 22">DmCS_002</strain>
    </source>
</reference>
<feature type="transmembrane region" description="Helical" evidence="19">
    <location>
        <begin position="6"/>
        <end position="36"/>
    </location>
</feature>
<evidence type="ECO:0000313" key="21">
    <source>
        <dbReference type="EMBL" id="QFX92741.1"/>
    </source>
</evidence>
<comment type="pathway">
    <text evidence="3 18">Phospholipid metabolism; CDP-diacylglycerol biosynthesis; CDP-diacylglycerol from sn-glycerol 3-phosphate: step 3/3.</text>
</comment>
<dbReference type="GO" id="GO:0016024">
    <property type="term" value="P:CDP-diacylglycerol biosynthetic process"/>
    <property type="evidence" value="ECO:0007669"/>
    <property type="project" value="UniProtKB-UniPathway"/>
</dbReference>
<organism evidence="20 22">
    <name type="scientific">Fructilactobacillus fructivorans</name>
    <dbReference type="NCBI Taxonomy" id="1614"/>
    <lineage>
        <taxon>Bacteria</taxon>
        <taxon>Bacillati</taxon>
        <taxon>Bacillota</taxon>
        <taxon>Bacilli</taxon>
        <taxon>Lactobacillales</taxon>
        <taxon>Lactobacillaceae</taxon>
        <taxon>Fructilactobacillus</taxon>
    </lineage>
</organism>
<dbReference type="Pfam" id="PF01148">
    <property type="entry name" value="CTP_transf_1"/>
    <property type="match status" value="1"/>
</dbReference>
<keyword evidence="12 18" id="KW-0548">Nucleotidyltransferase</keyword>
<dbReference type="Proteomes" id="UP000031397">
    <property type="component" value="Unassembled WGS sequence"/>
</dbReference>
<proteinExistence type="inferred from homology"/>
<evidence type="ECO:0000256" key="14">
    <source>
        <dbReference type="ARBA" id="ARBA00023098"/>
    </source>
</evidence>
<sequence>MKQRIITAIIALIIFIPIIVAGGIWIDLAAIVLGLIALAEIFIMKKRLLVSPETLIAFIAVIAMIIPTSWLSFLPLWIKPPFAIYILIMLLMLFTVFSKNKFNFDDAGVFTLAILYIGFGFHYFIEARMDGLVTLLYALFIVWLTDSGAYFFGRAFGKHKLAPHISPNKTWEGSIGGTALAAILCTLFVYFFPIDGIGTVSMFFITIVLSIFGQFGDLVESALKRYYGVKDSGKILPGHGGILDRFDSLLFVLPLLHLFGIV</sequence>
<feature type="transmembrane region" description="Helical" evidence="19">
    <location>
        <begin position="82"/>
        <end position="100"/>
    </location>
</feature>
<dbReference type="PATRIC" id="fig|1614.11.peg.385"/>
<evidence type="ECO:0000256" key="15">
    <source>
        <dbReference type="ARBA" id="ARBA00023136"/>
    </source>
</evidence>
<evidence type="ECO:0000256" key="4">
    <source>
        <dbReference type="ARBA" id="ARBA00005189"/>
    </source>
</evidence>
<keyword evidence="8" id="KW-1003">Cell membrane</keyword>